<name>A0AB39EYB6_9BURK</name>
<reference evidence="2" key="1">
    <citation type="submission" date="2024-05" db="EMBL/GenBank/DDBJ databases">
        <authorList>
            <person name="Luo Y.-C."/>
            <person name="Nicholds J."/>
            <person name="Mortimer T."/>
            <person name="Maboni G."/>
        </authorList>
    </citation>
    <scope>NUCLEOTIDE SEQUENCE</scope>
    <source>
        <strain evidence="2">143936</strain>
    </source>
</reference>
<dbReference type="AlphaFoldDB" id="A0AB39EYB6"/>
<proteinExistence type="predicted"/>
<accession>A0AB39EYB6</accession>
<feature type="region of interest" description="Disordered" evidence="1">
    <location>
        <begin position="1"/>
        <end position="26"/>
    </location>
</feature>
<protein>
    <recommendedName>
        <fullName evidence="3">Lipocalin-like domain-containing protein</fullName>
    </recommendedName>
</protein>
<dbReference type="RefSeq" id="WP_368649491.1">
    <property type="nucleotide sequence ID" value="NZ_CP158263.1"/>
</dbReference>
<evidence type="ECO:0000256" key="1">
    <source>
        <dbReference type="SAM" id="MobiDB-lite"/>
    </source>
</evidence>
<sequence length="198" mass="22192">MKRRGQSYVRKFFRPEPTAHGGRSQRHGLVEHPETIRAGVLAYKSWTRQQRGRRLGNLQAAPGTPHQPFTIGHLMNRRYFIAASGASLLTILAGCKTEPDGEKFVGYWKSDKGNHPALIHIERNGDSFLFKETAWSIIGKVGYQTRTVPATIQKADNILVVADTVHLAYNEKEDAIVSGRMKAHRITEAQYQSAIGKE</sequence>
<dbReference type="EMBL" id="CP158263">
    <property type="protein sequence ID" value="XDJ71056.1"/>
    <property type="molecule type" value="Genomic_DNA"/>
</dbReference>
<evidence type="ECO:0000313" key="2">
    <source>
        <dbReference type="EMBL" id="XDJ71056.1"/>
    </source>
</evidence>
<organism evidence="2">
    <name type="scientific">Castellaniella ginsengisoli</name>
    <dbReference type="NCBI Taxonomy" id="546114"/>
    <lineage>
        <taxon>Bacteria</taxon>
        <taxon>Pseudomonadati</taxon>
        <taxon>Pseudomonadota</taxon>
        <taxon>Betaproteobacteria</taxon>
        <taxon>Burkholderiales</taxon>
        <taxon>Alcaligenaceae</taxon>
        <taxon>Castellaniella</taxon>
    </lineage>
</organism>
<evidence type="ECO:0008006" key="3">
    <source>
        <dbReference type="Google" id="ProtNLM"/>
    </source>
</evidence>
<gene>
    <name evidence="2" type="ORF">ABRZ06_08900</name>
</gene>